<dbReference type="PANTHER" id="PTHR22604">
    <property type="entry name" value="OXIDOREDUCTASES"/>
    <property type="match status" value="1"/>
</dbReference>
<dbReference type="Gene3D" id="3.40.50.720">
    <property type="entry name" value="NAD(P)-binding Rossmann-like Domain"/>
    <property type="match status" value="1"/>
</dbReference>
<evidence type="ECO:0000259" key="4">
    <source>
        <dbReference type="Pfam" id="PF22725"/>
    </source>
</evidence>
<dbReference type="EMBL" id="CP019454">
    <property type="protein sequence ID" value="AUW95103.1"/>
    <property type="molecule type" value="Genomic_DNA"/>
</dbReference>
<dbReference type="Pfam" id="PF22725">
    <property type="entry name" value="GFO_IDH_MocA_C3"/>
    <property type="match status" value="1"/>
</dbReference>
<dbReference type="InterPro" id="IPR055170">
    <property type="entry name" value="GFO_IDH_MocA-like_dom"/>
</dbReference>
<evidence type="ECO:0000259" key="3">
    <source>
        <dbReference type="Pfam" id="PF01408"/>
    </source>
</evidence>
<dbReference type="SUPFAM" id="SSF51735">
    <property type="entry name" value="NAD(P)-binding Rossmann-fold domains"/>
    <property type="match status" value="1"/>
</dbReference>
<evidence type="ECO:0000256" key="1">
    <source>
        <dbReference type="ARBA" id="ARBA00010928"/>
    </source>
</evidence>
<dbReference type="Gene3D" id="3.30.360.10">
    <property type="entry name" value="Dihydrodipicolinate Reductase, domain 2"/>
    <property type="match status" value="1"/>
</dbReference>
<organism evidence="5 6">
    <name type="scientific">Sulfobacillus thermotolerans</name>
    <dbReference type="NCBI Taxonomy" id="338644"/>
    <lineage>
        <taxon>Bacteria</taxon>
        <taxon>Bacillati</taxon>
        <taxon>Bacillota</taxon>
        <taxon>Clostridia</taxon>
        <taxon>Eubacteriales</taxon>
        <taxon>Clostridiales Family XVII. Incertae Sedis</taxon>
        <taxon>Sulfobacillus</taxon>
    </lineage>
</organism>
<dbReference type="PANTHER" id="PTHR22604:SF105">
    <property type="entry name" value="TRANS-1,2-DIHYDROBENZENE-1,2-DIOL DEHYDROGENASE"/>
    <property type="match status" value="1"/>
</dbReference>
<reference evidence="5 6" key="1">
    <citation type="journal article" date="2019" name="Sci. Rep.">
        <title>Sulfobacillus thermotolerans: new insights into resistance and metabolic capacities of acidophilic chemolithotrophs.</title>
        <authorList>
            <person name="Panyushkina A.E."/>
            <person name="Babenko V.V."/>
            <person name="Nikitina A.S."/>
            <person name="Selezneva O.V."/>
            <person name="Tsaplina I.A."/>
            <person name="Letarova M.A."/>
            <person name="Kostryukova E.S."/>
            <person name="Letarov A.V."/>
        </authorList>
    </citation>
    <scope>NUCLEOTIDE SEQUENCE [LARGE SCALE GENOMIC DNA]</scope>
    <source>
        <strain evidence="5 6">Kr1</strain>
    </source>
</reference>
<proteinExistence type="inferred from homology"/>
<comment type="similarity">
    <text evidence="1">Belongs to the Gfo/Idh/MocA family.</text>
</comment>
<keyword evidence="6" id="KW-1185">Reference proteome</keyword>
<dbReference type="SUPFAM" id="SSF55347">
    <property type="entry name" value="Glyceraldehyde-3-phosphate dehydrogenase-like, C-terminal domain"/>
    <property type="match status" value="1"/>
</dbReference>
<protein>
    <recommendedName>
        <fullName evidence="7">Oxidoreductase</fullName>
    </recommendedName>
</protein>
<name>A0ABM6RV56_9FIRM</name>
<dbReference type="Pfam" id="PF01408">
    <property type="entry name" value="GFO_IDH_MocA"/>
    <property type="match status" value="1"/>
</dbReference>
<sequence length="321" mass="36175">MIRWGIMGTADIARGGFLPALQEAGGGEAWLVASRDMEKARQFAAQNGVVKAAGDYHAILESDEVDAIYIPLPNHAHYEWTMKALKTGKPVVCEKPLSGSWSEAEALIKEAQRTHALLWEAYAFQFQPQWLRVQQLVWEGAIGDHVEIHGTFNTVLGRPGDARWFKAFQGGALNDLGCYPVHVTSLLLKDLPGDVWARAHVPQEVDESVWAVLRYAGMQQLIMNVSFVRRYDTQTRIIGSEGEIRLSNTYHPSARDAVEIRTAQRVVKEYTMQGQKPFTDMIRHVHAVMQGVSEPIQLVRDVAWPTLWTMEQIRSRWSTVS</sequence>
<accession>A0ABM6RV56</accession>
<dbReference type="RefSeq" id="WP_103375685.1">
    <property type="nucleotide sequence ID" value="NZ_CP133983.1"/>
</dbReference>
<dbReference type="InterPro" id="IPR036291">
    <property type="entry name" value="NAD(P)-bd_dom_sf"/>
</dbReference>
<keyword evidence="2" id="KW-0560">Oxidoreductase</keyword>
<dbReference type="Proteomes" id="UP000325292">
    <property type="component" value="Chromosome"/>
</dbReference>
<gene>
    <name evidence="5" type="ORF">BXT84_15030</name>
</gene>
<evidence type="ECO:0000313" key="6">
    <source>
        <dbReference type="Proteomes" id="UP000325292"/>
    </source>
</evidence>
<feature type="domain" description="GFO/IDH/MocA-like oxidoreductase" evidence="4">
    <location>
        <begin position="130"/>
        <end position="245"/>
    </location>
</feature>
<dbReference type="InterPro" id="IPR050984">
    <property type="entry name" value="Gfo/Idh/MocA_domain"/>
</dbReference>
<evidence type="ECO:0000313" key="5">
    <source>
        <dbReference type="EMBL" id="AUW95103.1"/>
    </source>
</evidence>
<dbReference type="InterPro" id="IPR000683">
    <property type="entry name" value="Gfo/Idh/MocA-like_OxRdtase_N"/>
</dbReference>
<evidence type="ECO:0000256" key="2">
    <source>
        <dbReference type="ARBA" id="ARBA00023002"/>
    </source>
</evidence>
<feature type="domain" description="Gfo/Idh/MocA-like oxidoreductase N-terminal" evidence="3">
    <location>
        <begin position="2"/>
        <end position="121"/>
    </location>
</feature>
<evidence type="ECO:0008006" key="7">
    <source>
        <dbReference type="Google" id="ProtNLM"/>
    </source>
</evidence>